<sequence length="360" mass="40197">MAPQQRAEADQFASYAEALEAQQTPLLGYLVLYSVFDGEVTLDKLTQWFRELDLDLRYLPPPLRNIDAFERVTGRKGPTESYPLDDPTSPEARRRLRKGGGAAEKVATLLIRPVSRDPDRVVRHLVREVRDERAEQLSYDTHLGYVVFERDTSNASLGDGMGAINVAPDNSVIKTLPEAEQTVVRQLLDEVSESYQRLCVFLSADKLRSLLRNYIEDLGALRVRPTGGVYFVHRQHADTLAALRTLVSRFGGRSQLARIPLPDQDEMRELIIASFTSKATDELQKLAMDIAEARGANATDAEKQALYRRFTALKDETAEHSELLSTSLDDAESALQLVQLQLTSLLAGIAPTPDDDDDDE</sequence>
<dbReference type="AlphaFoldDB" id="A0A3E0GXQ7"/>
<dbReference type="Proteomes" id="UP000256269">
    <property type="component" value="Unassembled WGS sequence"/>
</dbReference>
<dbReference type="Pfam" id="PF20529">
    <property type="entry name" value="DUF6744"/>
    <property type="match status" value="1"/>
</dbReference>
<organism evidence="2 3">
    <name type="scientific">Kutzneria buriramensis</name>
    <dbReference type="NCBI Taxonomy" id="1045776"/>
    <lineage>
        <taxon>Bacteria</taxon>
        <taxon>Bacillati</taxon>
        <taxon>Actinomycetota</taxon>
        <taxon>Actinomycetes</taxon>
        <taxon>Pseudonocardiales</taxon>
        <taxon>Pseudonocardiaceae</taxon>
        <taxon>Kutzneria</taxon>
    </lineage>
</organism>
<keyword evidence="3" id="KW-1185">Reference proteome</keyword>
<evidence type="ECO:0000256" key="1">
    <source>
        <dbReference type="SAM" id="MobiDB-lite"/>
    </source>
</evidence>
<accession>A0A3E0GXQ7</accession>
<protein>
    <submittedName>
        <fullName evidence="2">Uncharacterized protein</fullName>
    </submittedName>
</protein>
<dbReference type="InterPro" id="IPR046632">
    <property type="entry name" value="DUF6744"/>
</dbReference>
<comment type="caution">
    <text evidence="2">The sequence shown here is derived from an EMBL/GenBank/DDBJ whole genome shotgun (WGS) entry which is preliminary data.</text>
</comment>
<dbReference type="EMBL" id="QUNO01000022">
    <property type="protein sequence ID" value="REH31054.1"/>
    <property type="molecule type" value="Genomic_DNA"/>
</dbReference>
<reference evidence="2 3" key="1">
    <citation type="submission" date="2018-08" db="EMBL/GenBank/DDBJ databases">
        <title>Genomic Encyclopedia of Archaeal and Bacterial Type Strains, Phase II (KMG-II): from individual species to whole genera.</title>
        <authorList>
            <person name="Goeker M."/>
        </authorList>
    </citation>
    <scope>NUCLEOTIDE SEQUENCE [LARGE SCALE GENOMIC DNA]</scope>
    <source>
        <strain evidence="2 3">DSM 45791</strain>
    </source>
</reference>
<evidence type="ECO:0000313" key="2">
    <source>
        <dbReference type="EMBL" id="REH31054.1"/>
    </source>
</evidence>
<name>A0A3E0GXQ7_9PSEU</name>
<dbReference type="RefSeq" id="WP_211353551.1">
    <property type="nucleotide sequence ID" value="NZ_CP144376.1"/>
</dbReference>
<feature type="region of interest" description="Disordered" evidence="1">
    <location>
        <begin position="72"/>
        <end position="101"/>
    </location>
</feature>
<proteinExistence type="predicted"/>
<gene>
    <name evidence="2" type="ORF">BCF44_12277</name>
</gene>
<evidence type="ECO:0000313" key="3">
    <source>
        <dbReference type="Proteomes" id="UP000256269"/>
    </source>
</evidence>